<feature type="transmembrane region" description="Helical" evidence="9">
    <location>
        <begin position="16"/>
        <end position="39"/>
    </location>
</feature>
<feature type="transmembrane region" description="Helical" evidence="9">
    <location>
        <begin position="137"/>
        <end position="156"/>
    </location>
</feature>
<feature type="transmembrane region" description="Helical" evidence="9">
    <location>
        <begin position="280"/>
        <end position="302"/>
    </location>
</feature>
<dbReference type="SUPFAM" id="SSF103473">
    <property type="entry name" value="MFS general substrate transporter"/>
    <property type="match status" value="1"/>
</dbReference>
<feature type="transmembrane region" description="Helical" evidence="9">
    <location>
        <begin position="314"/>
        <end position="333"/>
    </location>
</feature>
<dbReference type="GO" id="GO:0015293">
    <property type="term" value="F:symporter activity"/>
    <property type="evidence" value="ECO:0007669"/>
    <property type="project" value="UniProtKB-KW"/>
</dbReference>
<dbReference type="InterPro" id="IPR005828">
    <property type="entry name" value="MFS_sugar_transport-like"/>
</dbReference>
<keyword evidence="7 9" id="KW-1133">Transmembrane helix</keyword>
<feature type="transmembrane region" description="Helical" evidence="9">
    <location>
        <begin position="407"/>
        <end position="427"/>
    </location>
</feature>
<evidence type="ECO:0000313" key="12">
    <source>
        <dbReference type="Proteomes" id="UP000636709"/>
    </source>
</evidence>
<sequence length="446" mass="47641">MASATPPETVEAKKTVVASMTSIVLGYDVAVMSGAYLYIKEEMKIRDVQLEMLMGTISVCSPLGSFAAGRTSDWIGRRYTVVFTGSIFFVAALLLGFAVNYPMLMVGQFVAGVGGGYALMIAPVYTAEISPASARGLLTSFVGLSINFGALLGYRIMLRISAAPSILVALMVFGMPESSRWLVMQGRLADAKAVLDKTSDTSEEVVERLADIKVAAGIPISMAMWSPCQEENTAKRSRFGRSSSFPLPPPYGAYFSRRSSSIFSIGFRHRFRRITDSNRLLGTTCAVGVVKLFSIFVATFLLDRVGRRPLLLSSTGGIIVSLVGLGVGLTAVGHHPGTKITWAVVLCVVSNLAFVSFFSIGLGPIGFMYTSEIFPLRVRALGCAISLSINRFTGGLVSLTFLSLSKAITIGGSFFLYAGIAAIAWVFEEIGKLFGMADDTGLEAEG</sequence>
<feature type="transmembrane region" description="Helical" evidence="9">
    <location>
        <begin position="340"/>
        <end position="369"/>
    </location>
</feature>
<evidence type="ECO:0000256" key="5">
    <source>
        <dbReference type="ARBA" id="ARBA00022692"/>
    </source>
</evidence>
<dbReference type="PROSITE" id="PS00217">
    <property type="entry name" value="SUGAR_TRANSPORT_2"/>
    <property type="match status" value="1"/>
</dbReference>
<feature type="transmembrane region" description="Helical" evidence="9">
    <location>
        <begin position="105"/>
        <end position="125"/>
    </location>
</feature>
<dbReference type="Gene3D" id="1.20.1250.20">
    <property type="entry name" value="MFS general substrate transporter like domains"/>
    <property type="match status" value="2"/>
</dbReference>
<protein>
    <recommendedName>
        <fullName evidence="10">Major facilitator superfamily (MFS) profile domain-containing protein</fullName>
    </recommendedName>
</protein>
<feature type="transmembrane region" description="Helical" evidence="9">
    <location>
        <begin position="79"/>
        <end position="99"/>
    </location>
</feature>
<dbReference type="InterPro" id="IPR036259">
    <property type="entry name" value="MFS_trans_sf"/>
</dbReference>
<name>A0A835AVU6_9POAL</name>
<dbReference type="InterPro" id="IPR045262">
    <property type="entry name" value="STP/PLT_plant"/>
</dbReference>
<keyword evidence="4" id="KW-0762">Sugar transport</keyword>
<dbReference type="Pfam" id="PF00083">
    <property type="entry name" value="Sugar_tr"/>
    <property type="match status" value="1"/>
</dbReference>
<keyword evidence="8 9" id="KW-0472">Membrane</keyword>
<keyword evidence="3" id="KW-0813">Transport</keyword>
<organism evidence="11 12">
    <name type="scientific">Digitaria exilis</name>
    <dbReference type="NCBI Taxonomy" id="1010633"/>
    <lineage>
        <taxon>Eukaryota</taxon>
        <taxon>Viridiplantae</taxon>
        <taxon>Streptophyta</taxon>
        <taxon>Embryophyta</taxon>
        <taxon>Tracheophyta</taxon>
        <taxon>Spermatophyta</taxon>
        <taxon>Magnoliopsida</taxon>
        <taxon>Liliopsida</taxon>
        <taxon>Poales</taxon>
        <taxon>Poaceae</taxon>
        <taxon>PACMAD clade</taxon>
        <taxon>Panicoideae</taxon>
        <taxon>Panicodae</taxon>
        <taxon>Paniceae</taxon>
        <taxon>Anthephorinae</taxon>
        <taxon>Digitaria</taxon>
    </lineage>
</organism>
<reference evidence="11" key="1">
    <citation type="submission" date="2020-07" db="EMBL/GenBank/DDBJ databases">
        <title>Genome sequence and genetic diversity analysis of an under-domesticated orphan crop, white fonio (Digitaria exilis).</title>
        <authorList>
            <person name="Bennetzen J.L."/>
            <person name="Chen S."/>
            <person name="Ma X."/>
            <person name="Wang X."/>
            <person name="Yssel A.E.J."/>
            <person name="Chaluvadi S.R."/>
            <person name="Johnson M."/>
            <person name="Gangashetty P."/>
            <person name="Hamidou F."/>
            <person name="Sanogo M.D."/>
            <person name="Zwaenepoel A."/>
            <person name="Wallace J."/>
            <person name="Van De Peer Y."/>
            <person name="Van Deynze A."/>
        </authorList>
    </citation>
    <scope>NUCLEOTIDE SEQUENCE</scope>
    <source>
        <tissue evidence="11">Leaves</tissue>
    </source>
</reference>
<evidence type="ECO:0000313" key="11">
    <source>
        <dbReference type="EMBL" id="KAF8669394.1"/>
    </source>
</evidence>
<gene>
    <name evidence="11" type="ORF">HU200_051740</name>
</gene>
<dbReference type="PROSITE" id="PS50850">
    <property type="entry name" value="MFS"/>
    <property type="match status" value="1"/>
</dbReference>
<feature type="transmembrane region" description="Helical" evidence="9">
    <location>
        <begin position="162"/>
        <end position="183"/>
    </location>
</feature>
<evidence type="ECO:0000256" key="8">
    <source>
        <dbReference type="ARBA" id="ARBA00023136"/>
    </source>
</evidence>
<dbReference type="PANTHER" id="PTHR23500">
    <property type="entry name" value="SOLUTE CARRIER FAMILY 2, FACILITATED GLUCOSE TRANSPORTER"/>
    <property type="match status" value="1"/>
</dbReference>
<dbReference type="InterPro" id="IPR020846">
    <property type="entry name" value="MFS_dom"/>
</dbReference>
<dbReference type="InterPro" id="IPR003663">
    <property type="entry name" value="Sugar/inositol_transpt"/>
</dbReference>
<dbReference type="GO" id="GO:0016020">
    <property type="term" value="C:membrane"/>
    <property type="evidence" value="ECO:0007669"/>
    <property type="project" value="UniProtKB-SubCell"/>
</dbReference>
<dbReference type="Proteomes" id="UP000636709">
    <property type="component" value="Unassembled WGS sequence"/>
</dbReference>
<evidence type="ECO:0000256" key="3">
    <source>
        <dbReference type="ARBA" id="ARBA00022448"/>
    </source>
</evidence>
<keyword evidence="5 9" id="KW-0812">Transmembrane</keyword>
<dbReference type="InterPro" id="IPR005829">
    <property type="entry name" value="Sugar_transporter_CS"/>
</dbReference>
<evidence type="ECO:0000259" key="10">
    <source>
        <dbReference type="PROSITE" id="PS50850"/>
    </source>
</evidence>
<dbReference type="GO" id="GO:0015144">
    <property type="term" value="F:carbohydrate transmembrane transporter activity"/>
    <property type="evidence" value="ECO:0007669"/>
    <property type="project" value="InterPro"/>
</dbReference>
<accession>A0A835AVU6</accession>
<dbReference type="PRINTS" id="PR00171">
    <property type="entry name" value="SUGRTRNSPORT"/>
</dbReference>
<comment type="similarity">
    <text evidence="2">Belongs to the major facilitator superfamily. Sugar transporter (TC 2.A.1.1) family.</text>
</comment>
<evidence type="ECO:0000256" key="6">
    <source>
        <dbReference type="ARBA" id="ARBA00022847"/>
    </source>
</evidence>
<feature type="domain" description="Major facilitator superfamily (MFS) profile" evidence="10">
    <location>
        <begin position="14"/>
        <end position="436"/>
    </location>
</feature>
<keyword evidence="12" id="KW-1185">Reference proteome</keyword>
<dbReference type="AlphaFoldDB" id="A0A835AVU6"/>
<evidence type="ECO:0000256" key="4">
    <source>
        <dbReference type="ARBA" id="ARBA00022597"/>
    </source>
</evidence>
<dbReference type="PANTHER" id="PTHR23500:SF424">
    <property type="entry name" value="POLYOL TRANSPORTER 5"/>
    <property type="match status" value="1"/>
</dbReference>
<evidence type="ECO:0000256" key="9">
    <source>
        <dbReference type="SAM" id="Phobius"/>
    </source>
</evidence>
<keyword evidence="6" id="KW-0769">Symport</keyword>
<dbReference type="PROSITE" id="PS00216">
    <property type="entry name" value="SUGAR_TRANSPORT_1"/>
    <property type="match status" value="1"/>
</dbReference>
<dbReference type="OrthoDB" id="6339427at2759"/>
<evidence type="ECO:0000256" key="7">
    <source>
        <dbReference type="ARBA" id="ARBA00022989"/>
    </source>
</evidence>
<dbReference type="EMBL" id="JACEFO010002272">
    <property type="protein sequence ID" value="KAF8669394.1"/>
    <property type="molecule type" value="Genomic_DNA"/>
</dbReference>
<evidence type="ECO:0000256" key="1">
    <source>
        <dbReference type="ARBA" id="ARBA00004141"/>
    </source>
</evidence>
<comment type="subcellular location">
    <subcellularLocation>
        <location evidence="1">Membrane</location>
        <topology evidence="1">Multi-pass membrane protein</topology>
    </subcellularLocation>
</comment>
<proteinExistence type="inferred from homology"/>
<evidence type="ECO:0000256" key="2">
    <source>
        <dbReference type="ARBA" id="ARBA00010992"/>
    </source>
</evidence>
<comment type="caution">
    <text evidence="11">The sequence shown here is derived from an EMBL/GenBank/DDBJ whole genome shotgun (WGS) entry which is preliminary data.</text>
</comment>